<name>A0ACC6K8T0_9PSED</name>
<evidence type="ECO:0000313" key="1">
    <source>
        <dbReference type="EMBL" id="MDR6714831.1"/>
    </source>
</evidence>
<sequence length="59" mass="6701">MLNWQFFRASLQMIAVYDRQNAGMFLITEPIRFVSLEIPNGAATFRRGKDRPSGPTGPE</sequence>
<dbReference type="Proteomes" id="UP001259587">
    <property type="component" value="Unassembled WGS sequence"/>
</dbReference>
<accession>A0ACC6K8T0</accession>
<protein>
    <submittedName>
        <fullName evidence="1">Uncharacterized protein</fullName>
    </submittedName>
</protein>
<organism evidence="1 2">
    <name type="scientific">Pseudomonas hunanensis</name>
    <dbReference type="NCBI Taxonomy" id="1247546"/>
    <lineage>
        <taxon>Bacteria</taxon>
        <taxon>Pseudomonadati</taxon>
        <taxon>Pseudomonadota</taxon>
        <taxon>Gammaproteobacteria</taxon>
        <taxon>Pseudomonadales</taxon>
        <taxon>Pseudomonadaceae</taxon>
        <taxon>Pseudomonas</taxon>
    </lineage>
</organism>
<keyword evidence="2" id="KW-1185">Reference proteome</keyword>
<gene>
    <name evidence="1" type="ORF">J2W83_004468</name>
</gene>
<evidence type="ECO:0000313" key="2">
    <source>
        <dbReference type="Proteomes" id="UP001259587"/>
    </source>
</evidence>
<comment type="caution">
    <text evidence="1">The sequence shown here is derived from an EMBL/GenBank/DDBJ whole genome shotgun (WGS) entry which is preliminary data.</text>
</comment>
<dbReference type="EMBL" id="JAVDTH010000036">
    <property type="protein sequence ID" value="MDR6714831.1"/>
    <property type="molecule type" value="Genomic_DNA"/>
</dbReference>
<proteinExistence type="predicted"/>
<reference evidence="1" key="1">
    <citation type="submission" date="2023-07" db="EMBL/GenBank/DDBJ databases">
        <title>Sorghum-associated microbial communities from plants grown in Nebraska, USA.</title>
        <authorList>
            <person name="Schachtman D."/>
        </authorList>
    </citation>
    <scope>NUCLEOTIDE SEQUENCE</scope>
    <source>
        <strain evidence="1">BE56</strain>
    </source>
</reference>